<evidence type="ECO:0000256" key="3">
    <source>
        <dbReference type="ARBA" id="ARBA00022525"/>
    </source>
</evidence>
<accession>A0A4W6FU41</accession>
<dbReference type="Gene3D" id="2.10.90.10">
    <property type="entry name" value="Cystine-knot cytokines"/>
    <property type="match status" value="1"/>
</dbReference>
<dbReference type="PANTHER" id="PTHR15273:SF8">
    <property type="entry name" value="CERBERUS"/>
    <property type="match status" value="1"/>
</dbReference>
<keyword evidence="4 6" id="KW-0732">Signal</keyword>
<dbReference type="GO" id="GO:0061371">
    <property type="term" value="P:determination of heart left/right asymmetry"/>
    <property type="evidence" value="ECO:0007669"/>
    <property type="project" value="TreeGrafter"/>
</dbReference>
<dbReference type="PANTHER" id="PTHR15273">
    <property type="entry name" value="DAN DOMAIN FAMILY MEMBER 5"/>
    <property type="match status" value="1"/>
</dbReference>
<dbReference type="AlphaFoldDB" id="A0A4W6FU41"/>
<dbReference type="OrthoDB" id="9950584at2759"/>
<feature type="signal peptide" evidence="6">
    <location>
        <begin position="1"/>
        <end position="17"/>
    </location>
</feature>
<dbReference type="Ensembl" id="ENSLCAT00010055567.1">
    <property type="protein sequence ID" value="ENSLCAP00010054159.1"/>
    <property type="gene ID" value="ENSLCAG00010025230.1"/>
</dbReference>
<dbReference type="Proteomes" id="UP000694890">
    <property type="component" value="Linkage group LG5"/>
</dbReference>
<evidence type="ECO:0000256" key="2">
    <source>
        <dbReference type="ARBA" id="ARBA00007872"/>
    </source>
</evidence>
<dbReference type="InterPro" id="IPR004133">
    <property type="entry name" value="DAN_dom"/>
</dbReference>
<reference evidence="10" key="1">
    <citation type="submission" date="2015-09" db="EMBL/GenBank/DDBJ databases">
        <authorList>
            <person name="Sai Rama Sridatta P."/>
        </authorList>
    </citation>
    <scope>NUCLEOTIDE SEQUENCE [LARGE SCALE GENOMIC DNA]</scope>
</reference>
<evidence type="ECO:0000256" key="6">
    <source>
        <dbReference type="PIRNR" id="PIRNR027807"/>
    </source>
</evidence>
<sequence length="256" mass="27846">MAFLISLIFLSSWTALAFTLPHNMFDNTLKGSRVELESSGSGPDEPIRGVVKVVQLDPHALAQSGFFRRGLTPRRAPSLSSRLSFPTFLSQGRPGPAPASKAPVSPLHHLRPKGPTEIEFKKRQGLQMWQRAINKGDKMTMSLPINLKDTKQTCSAVPFTQRVTADGCDTVTVHNKLCFGQCSSLFVPSEGEFTGMGALHRQAPCSRCAPSKAHTVAVPLRCGAEVRERRVMVVEECKCETGGEERSVEAAASSQL</sequence>
<proteinExistence type="inferred from homology"/>
<dbReference type="InterPro" id="IPR006207">
    <property type="entry name" value="Cys_knot_C"/>
</dbReference>
<keyword evidence="3 6" id="KW-0964">Secreted</keyword>
<evidence type="ECO:0000256" key="4">
    <source>
        <dbReference type="ARBA" id="ARBA00022729"/>
    </source>
</evidence>
<keyword evidence="10" id="KW-1185">Reference proteome</keyword>
<name>A0A4W6FU41_LATCA</name>
<dbReference type="GO" id="GO:0005576">
    <property type="term" value="C:extracellular region"/>
    <property type="evidence" value="ECO:0007669"/>
    <property type="project" value="UniProtKB-SubCell"/>
</dbReference>
<dbReference type="STRING" id="8187.ENSLCAP00010054159"/>
<evidence type="ECO:0000313" key="9">
    <source>
        <dbReference type="Ensembl" id="ENSLCAP00010054159.1"/>
    </source>
</evidence>
<dbReference type="CTD" id="199699"/>
<dbReference type="SMART" id="SM00041">
    <property type="entry name" value="CT"/>
    <property type="match status" value="1"/>
</dbReference>
<organism evidence="9 10">
    <name type="scientific">Lates calcarifer</name>
    <name type="common">Barramundi</name>
    <name type="synonym">Holocentrus calcarifer</name>
    <dbReference type="NCBI Taxonomy" id="8187"/>
    <lineage>
        <taxon>Eukaryota</taxon>
        <taxon>Metazoa</taxon>
        <taxon>Chordata</taxon>
        <taxon>Craniata</taxon>
        <taxon>Vertebrata</taxon>
        <taxon>Euteleostomi</taxon>
        <taxon>Actinopterygii</taxon>
        <taxon>Neopterygii</taxon>
        <taxon>Teleostei</taxon>
        <taxon>Neoteleostei</taxon>
        <taxon>Acanthomorphata</taxon>
        <taxon>Carangaria</taxon>
        <taxon>Carangaria incertae sedis</taxon>
        <taxon>Centropomidae</taxon>
        <taxon>Lates</taxon>
    </lineage>
</organism>
<dbReference type="InParanoid" id="A0A4W6FU41"/>
<gene>
    <name evidence="9 11" type="primary">dand5</name>
</gene>
<dbReference type="KEGG" id="lcf:108875823"/>
<keyword evidence="5" id="KW-1015">Disulfide bond</keyword>
<comment type="subcellular location">
    <subcellularLocation>
        <location evidence="1 6">Secreted</location>
    </subcellularLocation>
</comment>
<evidence type="ECO:0000256" key="5">
    <source>
        <dbReference type="ARBA" id="ARBA00023157"/>
    </source>
</evidence>
<feature type="chain" id="PRO_5044535921" evidence="6">
    <location>
        <begin position="18"/>
        <end position="256"/>
    </location>
</feature>
<dbReference type="Proteomes" id="UP000314980">
    <property type="component" value="Unassembled WGS sequence"/>
</dbReference>
<comment type="similarity">
    <text evidence="2 6">Belongs to the DAN family.</text>
</comment>
<evidence type="ECO:0000259" key="8">
    <source>
        <dbReference type="SMART" id="SM00041"/>
    </source>
</evidence>
<dbReference type="InterPro" id="IPR016860">
    <property type="entry name" value="Cerberus"/>
</dbReference>
<dbReference type="GO" id="GO:0032926">
    <property type="term" value="P:negative regulation of activin receptor signaling pathway"/>
    <property type="evidence" value="ECO:0007669"/>
    <property type="project" value="UniProtKB-ARBA"/>
</dbReference>
<evidence type="ECO:0000313" key="11">
    <source>
        <dbReference type="RefSeq" id="XP_018520493.1"/>
    </source>
</evidence>
<evidence type="ECO:0000256" key="7">
    <source>
        <dbReference type="SAM" id="MobiDB-lite"/>
    </source>
</evidence>
<evidence type="ECO:0000313" key="10">
    <source>
        <dbReference type="Proteomes" id="UP000314980"/>
    </source>
</evidence>
<dbReference type="GeneTree" id="ENSGT00530000063926"/>
<dbReference type="RefSeq" id="XP_018520493.1">
    <property type="nucleotide sequence ID" value="XM_018664977.1"/>
</dbReference>
<feature type="domain" description="CTCK" evidence="8">
    <location>
        <begin position="156"/>
        <end position="243"/>
    </location>
</feature>
<reference evidence="9" key="3">
    <citation type="submission" date="2025-05" db="UniProtKB">
        <authorList>
            <consortium name="Ensembl"/>
        </authorList>
    </citation>
    <scope>IDENTIFICATION</scope>
</reference>
<dbReference type="PIRSF" id="PIRSF027807">
    <property type="entry name" value="Cerberus"/>
    <property type="match status" value="1"/>
</dbReference>
<reference evidence="11" key="2">
    <citation type="submission" date="2025-04" db="UniProtKB">
        <authorList>
            <consortium name="RefSeq"/>
        </authorList>
    </citation>
    <scope>IDENTIFICATION</scope>
    <source>
        <tissue evidence="11">Brain</tissue>
    </source>
</reference>
<evidence type="ECO:0000256" key="1">
    <source>
        <dbReference type="ARBA" id="ARBA00004613"/>
    </source>
</evidence>
<protein>
    <submittedName>
        <fullName evidence="11">DAN domain family member 5</fullName>
    </submittedName>
    <submittedName>
        <fullName evidence="9">DAN domain family, member 5</fullName>
    </submittedName>
</protein>
<dbReference type="GeneID" id="108875823"/>
<dbReference type="Pfam" id="PF03045">
    <property type="entry name" value="DAN"/>
    <property type="match status" value="1"/>
</dbReference>
<feature type="region of interest" description="Disordered" evidence="7">
    <location>
        <begin position="90"/>
        <end position="113"/>
    </location>
</feature>
<dbReference type="InterPro" id="IPR029034">
    <property type="entry name" value="Cystine-knot_cytokine"/>
</dbReference>